<dbReference type="GO" id="GO:0080120">
    <property type="term" value="P:CAAX-box protein maturation"/>
    <property type="evidence" value="ECO:0007669"/>
    <property type="project" value="UniProtKB-ARBA"/>
</dbReference>
<dbReference type="PANTHER" id="PTHR36435">
    <property type="entry name" value="SLR1288 PROTEIN"/>
    <property type="match status" value="1"/>
</dbReference>
<sequence length="228" mass="24775">MGGVAWGGWQIIFGIVLVTLSLFSAASAALVLGSFYPEQEDAVSTWISVHLMALAIIGTVWYLGLRHCRYPLAVLRLSRVTWPRKRTVLLMFGVLGASLISTSIYSGIVEWLGVDELAVPVVESDIFFDGPAILLTFQALAFITPMSEELFFRGFIFRGLLTKMGPWWAIAVSALLFSGFHLSVGVLIPIFITGLLLAWLYWKTGSLWAAIGAHAGQNALALAAQALS</sequence>
<protein>
    <submittedName>
        <fullName evidence="3">CAAX amino terminal protease family protein</fullName>
    </submittedName>
</protein>
<keyword evidence="3" id="KW-0378">Hydrolase</keyword>
<dbReference type="InterPro" id="IPR052710">
    <property type="entry name" value="CAAX_protease"/>
</dbReference>
<feature type="transmembrane region" description="Helical" evidence="1">
    <location>
        <begin position="182"/>
        <end position="202"/>
    </location>
</feature>
<feature type="transmembrane region" description="Helical" evidence="1">
    <location>
        <begin position="42"/>
        <end position="65"/>
    </location>
</feature>
<feature type="transmembrane region" description="Helical" evidence="1">
    <location>
        <begin position="86"/>
        <end position="106"/>
    </location>
</feature>
<keyword evidence="1" id="KW-1133">Transmembrane helix</keyword>
<organism evidence="3">
    <name type="scientific">hydrothermal vent metagenome</name>
    <dbReference type="NCBI Taxonomy" id="652676"/>
    <lineage>
        <taxon>unclassified sequences</taxon>
        <taxon>metagenomes</taxon>
        <taxon>ecological metagenomes</taxon>
    </lineage>
</organism>
<feature type="transmembrane region" description="Helical" evidence="1">
    <location>
        <begin position="155"/>
        <end position="176"/>
    </location>
</feature>
<evidence type="ECO:0000313" key="3">
    <source>
        <dbReference type="EMBL" id="CUV03577.1"/>
    </source>
</evidence>
<dbReference type="AlphaFoldDB" id="A0A170QB69"/>
<evidence type="ECO:0000256" key="1">
    <source>
        <dbReference type="SAM" id="Phobius"/>
    </source>
</evidence>
<feature type="domain" description="CAAX prenyl protease 2/Lysostaphin resistance protein A-like" evidence="2">
    <location>
        <begin position="133"/>
        <end position="219"/>
    </location>
</feature>
<name>A0A170QB69_9ZZZZ</name>
<dbReference type="GO" id="GO:0006508">
    <property type="term" value="P:proteolysis"/>
    <property type="evidence" value="ECO:0007669"/>
    <property type="project" value="UniProtKB-KW"/>
</dbReference>
<gene>
    <name evidence="3" type="ORF">MGWOODY_Clf2360</name>
</gene>
<keyword evidence="3" id="KW-0645">Protease</keyword>
<accession>A0A170QB69</accession>
<dbReference type="EMBL" id="FAXA01000438">
    <property type="protein sequence ID" value="CUV03577.1"/>
    <property type="molecule type" value="Genomic_DNA"/>
</dbReference>
<reference evidence="3" key="1">
    <citation type="submission" date="2015-10" db="EMBL/GenBank/DDBJ databases">
        <authorList>
            <person name="Gilbert D.G."/>
        </authorList>
    </citation>
    <scope>NUCLEOTIDE SEQUENCE</scope>
</reference>
<keyword evidence="1" id="KW-0472">Membrane</keyword>
<feature type="transmembrane region" description="Helical" evidence="1">
    <location>
        <begin position="126"/>
        <end position="143"/>
    </location>
</feature>
<feature type="transmembrane region" description="Helical" evidence="1">
    <location>
        <begin position="12"/>
        <end position="36"/>
    </location>
</feature>
<dbReference type="PANTHER" id="PTHR36435:SF1">
    <property type="entry name" value="CAAX AMINO TERMINAL PROTEASE FAMILY PROTEIN"/>
    <property type="match status" value="1"/>
</dbReference>
<dbReference type="Pfam" id="PF02517">
    <property type="entry name" value="Rce1-like"/>
    <property type="match status" value="1"/>
</dbReference>
<evidence type="ECO:0000259" key="2">
    <source>
        <dbReference type="Pfam" id="PF02517"/>
    </source>
</evidence>
<dbReference type="GO" id="GO:0004175">
    <property type="term" value="F:endopeptidase activity"/>
    <property type="evidence" value="ECO:0007669"/>
    <property type="project" value="UniProtKB-ARBA"/>
</dbReference>
<proteinExistence type="predicted"/>
<keyword evidence="1" id="KW-0812">Transmembrane</keyword>
<dbReference type="InterPro" id="IPR003675">
    <property type="entry name" value="Rce1/LyrA-like_dom"/>
</dbReference>